<dbReference type="InterPro" id="IPR051094">
    <property type="entry name" value="Diverse_Catalytic_Enzymes"/>
</dbReference>
<dbReference type="InterPro" id="IPR006675">
    <property type="entry name" value="HDIG_dom"/>
</dbReference>
<dbReference type="PANTHER" id="PTHR35795">
    <property type="entry name" value="SLR1885 PROTEIN"/>
    <property type="match status" value="1"/>
</dbReference>
<dbReference type="Gene3D" id="1.10.3210.10">
    <property type="entry name" value="Hypothetical protein af1432"/>
    <property type="match status" value="1"/>
</dbReference>
<organism evidence="2 3">
    <name type="scientific">Desulfuromonas soudanensis</name>
    <dbReference type="NCBI Taxonomy" id="1603606"/>
    <lineage>
        <taxon>Bacteria</taxon>
        <taxon>Pseudomonadati</taxon>
        <taxon>Thermodesulfobacteriota</taxon>
        <taxon>Desulfuromonadia</taxon>
        <taxon>Desulfuromonadales</taxon>
        <taxon>Desulfuromonadaceae</taxon>
        <taxon>Desulfuromonas</taxon>
    </lineage>
</organism>
<dbReference type="SUPFAM" id="SSF109604">
    <property type="entry name" value="HD-domain/PDEase-like"/>
    <property type="match status" value="1"/>
</dbReference>
<dbReference type="PANTHER" id="PTHR35795:SF1">
    <property type="entry name" value="BIS(5'-NUCLEOSYL)-TETRAPHOSPHATASE, SYMMETRICAL"/>
    <property type="match status" value="1"/>
</dbReference>
<dbReference type="GO" id="GO:0016787">
    <property type="term" value="F:hydrolase activity"/>
    <property type="evidence" value="ECO:0007669"/>
    <property type="project" value="UniProtKB-KW"/>
</dbReference>
<dbReference type="EMBL" id="CP010802">
    <property type="protein sequence ID" value="ALC16944.1"/>
    <property type="molecule type" value="Genomic_DNA"/>
</dbReference>
<evidence type="ECO:0000313" key="2">
    <source>
        <dbReference type="EMBL" id="ALC16944.1"/>
    </source>
</evidence>
<feature type="domain" description="HD" evidence="1">
    <location>
        <begin position="22"/>
        <end position="137"/>
    </location>
</feature>
<dbReference type="STRING" id="1603606.DSOUD_2179"/>
<dbReference type="AlphaFoldDB" id="A0A0M5IU41"/>
<evidence type="ECO:0000313" key="3">
    <source>
        <dbReference type="Proteomes" id="UP000057158"/>
    </source>
</evidence>
<dbReference type="RefSeq" id="WP_053550994.1">
    <property type="nucleotide sequence ID" value="NZ_CP010802.1"/>
</dbReference>
<dbReference type="KEGG" id="des:DSOUD_2179"/>
<keyword evidence="3" id="KW-1185">Reference proteome</keyword>
<name>A0A0M5IU41_9BACT</name>
<gene>
    <name evidence="2" type="ORF">DSOUD_2179</name>
</gene>
<proteinExistence type="predicted"/>
<sequence>MNPLALIDRYYPPGTLAHAVLLRHSTRVAARATAVAARLRCPVDLPFVEEAALLHDIGILYTDAPELGCSGTLPYLAHAYKGRELLESEGLARHALVCDRHIGVGLSAAEIAARHLPLPARDMFPVTLEEQIVTYADLFFSKNPQENDRERSFAEVRSSVERYGAEKLQILDAWYERFGP</sequence>
<dbReference type="InterPro" id="IPR006674">
    <property type="entry name" value="HD_domain"/>
</dbReference>
<dbReference type="InterPro" id="IPR003607">
    <property type="entry name" value="HD/PDEase_dom"/>
</dbReference>
<dbReference type="PATRIC" id="fig|1603606.3.peg.2352"/>
<dbReference type="Pfam" id="PF01966">
    <property type="entry name" value="HD"/>
    <property type="match status" value="1"/>
</dbReference>
<dbReference type="Proteomes" id="UP000057158">
    <property type="component" value="Chromosome"/>
</dbReference>
<accession>A0A0M5IU41</accession>
<evidence type="ECO:0000259" key="1">
    <source>
        <dbReference type="Pfam" id="PF01966"/>
    </source>
</evidence>
<protein>
    <submittedName>
        <fullName evidence="2">Phosphohydrolase</fullName>
    </submittedName>
</protein>
<reference evidence="2 3" key="1">
    <citation type="submission" date="2015-07" db="EMBL/GenBank/DDBJ databases">
        <title>Isolation and Genomic Characterization of a Novel Halophilic Metal-Reducing Deltaproteobacterium from the Deep Subsurface.</title>
        <authorList>
            <person name="Badalamenti J.P."/>
            <person name="Summers Z.M."/>
            <person name="Gralnick J.A."/>
            <person name="Bond D.R."/>
        </authorList>
    </citation>
    <scope>NUCLEOTIDE SEQUENCE [LARGE SCALE GENOMIC DNA]</scope>
    <source>
        <strain evidence="2 3">WTL</strain>
    </source>
</reference>
<dbReference type="OrthoDB" id="1722553at2"/>
<dbReference type="NCBIfam" id="TIGR00277">
    <property type="entry name" value="HDIG"/>
    <property type="match status" value="1"/>
</dbReference>
<keyword evidence="2" id="KW-0378">Hydrolase</keyword>
<dbReference type="CDD" id="cd00077">
    <property type="entry name" value="HDc"/>
    <property type="match status" value="1"/>
</dbReference>